<dbReference type="EMBL" id="BT148222">
    <property type="protein sequence ID" value="AFK48016.1"/>
    <property type="molecule type" value="mRNA"/>
</dbReference>
<sequence>MYLYFWQRSWQICRDLRTCLKISCQHCCSTEIKALNWFSFITRSIKLLSNLSSQ</sequence>
<accession>I3T674</accession>
<protein>
    <submittedName>
        <fullName evidence="1">Uncharacterized protein</fullName>
    </submittedName>
</protein>
<name>I3T674_LOTJA</name>
<evidence type="ECO:0000313" key="1">
    <source>
        <dbReference type="EMBL" id="AFK48016.1"/>
    </source>
</evidence>
<dbReference type="AlphaFoldDB" id="I3T674"/>
<reference evidence="1" key="1">
    <citation type="submission" date="2012-05" db="EMBL/GenBank/DDBJ databases">
        <authorList>
            <person name="Krishnakumar V."/>
            <person name="Cheung F."/>
            <person name="Xiao Y."/>
            <person name="Chan A."/>
            <person name="Moskal W.A."/>
            <person name="Town C.D."/>
        </authorList>
    </citation>
    <scope>NUCLEOTIDE SEQUENCE</scope>
</reference>
<organism evidence="1">
    <name type="scientific">Lotus japonicus</name>
    <name type="common">Lotus corniculatus var. japonicus</name>
    <dbReference type="NCBI Taxonomy" id="34305"/>
    <lineage>
        <taxon>Eukaryota</taxon>
        <taxon>Viridiplantae</taxon>
        <taxon>Streptophyta</taxon>
        <taxon>Embryophyta</taxon>
        <taxon>Tracheophyta</taxon>
        <taxon>Spermatophyta</taxon>
        <taxon>Magnoliopsida</taxon>
        <taxon>eudicotyledons</taxon>
        <taxon>Gunneridae</taxon>
        <taxon>Pentapetalae</taxon>
        <taxon>rosids</taxon>
        <taxon>fabids</taxon>
        <taxon>Fabales</taxon>
        <taxon>Fabaceae</taxon>
        <taxon>Papilionoideae</taxon>
        <taxon>50 kb inversion clade</taxon>
        <taxon>NPAAA clade</taxon>
        <taxon>Hologalegina</taxon>
        <taxon>robinioid clade</taxon>
        <taxon>Loteae</taxon>
        <taxon>Lotus</taxon>
    </lineage>
</organism>
<proteinExistence type="evidence at transcript level"/>